<reference evidence="5 6" key="1">
    <citation type="submission" date="2015-09" db="EMBL/GenBank/DDBJ databases">
        <title>Genome sequence of Oxobacter pfennigii DSM 3222.</title>
        <authorList>
            <person name="Poehlein A."/>
            <person name="Bengelsdorf F.R."/>
            <person name="Schiel-Bengelsdorf B."/>
            <person name="Duerre P."/>
            <person name="Daniel R."/>
        </authorList>
    </citation>
    <scope>NUCLEOTIDE SEQUENCE [LARGE SCALE GENOMIC DNA]</scope>
    <source>
        <strain evidence="5 6">DSM 3222</strain>
    </source>
</reference>
<dbReference type="AlphaFoldDB" id="A0A0P8WCR7"/>
<evidence type="ECO:0000313" key="5">
    <source>
        <dbReference type="EMBL" id="KPU45644.1"/>
    </source>
</evidence>
<dbReference type="CDD" id="cd01675">
    <property type="entry name" value="RNR_III"/>
    <property type="match status" value="1"/>
</dbReference>
<keyword evidence="5" id="KW-0560">Oxidoreductase</keyword>
<feature type="domain" description="ATP-cone" evidence="4">
    <location>
        <begin position="3"/>
        <end position="95"/>
    </location>
</feature>
<dbReference type="Gene3D" id="3.20.70.20">
    <property type="match status" value="1"/>
</dbReference>
<dbReference type="STRING" id="36849.OXPF_08770"/>
<dbReference type="EC" id="1.17.4.2" evidence="5"/>
<dbReference type="GO" id="GO:0031250">
    <property type="term" value="C:anaerobic ribonucleoside-triphosphate reductase complex"/>
    <property type="evidence" value="ECO:0007669"/>
    <property type="project" value="TreeGrafter"/>
</dbReference>
<protein>
    <submittedName>
        <fullName evidence="5">Anaerobic ribonucleoside-triphosphate reductase</fullName>
        <ecNumber evidence="5">1.17.4.2</ecNumber>
    </submittedName>
</protein>
<dbReference type="GO" id="GO:0005524">
    <property type="term" value="F:ATP binding"/>
    <property type="evidence" value="ECO:0007669"/>
    <property type="project" value="UniProtKB-UniRule"/>
</dbReference>
<dbReference type="RefSeq" id="WP_054873980.1">
    <property type="nucleotide sequence ID" value="NZ_LKET01000021.1"/>
</dbReference>
<dbReference type="SUPFAM" id="SSF51998">
    <property type="entry name" value="PFL-like glycyl radical enzymes"/>
    <property type="match status" value="1"/>
</dbReference>
<accession>A0A0P8WCR7</accession>
<dbReference type="GO" id="GO:0004748">
    <property type="term" value="F:ribonucleoside-diphosphate reductase activity, thioredoxin disulfide as acceptor"/>
    <property type="evidence" value="ECO:0007669"/>
    <property type="project" value="TreeGrafter"/>
</dbReference>
<dbReference type="InterPro" id="IPR012833">
    <property type="entry name" value="NrdD"/>
</dbReference>
<dbReference type="NCBIfam" id="NF005497">
    <property type="entry name" value="PRK07111.1"/>
    <property type="match status" value="1"/>
</dbReference>
<keyword evidence="6" id="KW-1185">Reference proteome</keyword>
<keyword evidence="1 3" id="KW-0547">Nucleotide-binding</keyword>
<sequence>MITKIKKRDGREVPFNIEKIANAIFKAASVTGGRDYDTSMALAVKVVEYLEFKLDKKVPSVEEIQDAVEKVLIETGHARTAKEFILYRSERTRIREMNTRLMKIFEDLTFKEAKDNDLKRENANIDGDTAMGTMLKYGSEGAKQFYEMFVLNPAHSEAHKAGDIHIHDLDFLTLTTTCCQIDIVKLFKDGFSTGHGFLREPNDIQSYSALACIAIQSNQNDQHGGQSIPNFDYGMALGVAKTYTKLYRQNLIKALSLLSSIEDWEEKVRSIIDTIKEKHNITPSMKNLKRYQSYEAPLLLAIEKDEAIVKKAQVFAAERAEAETDRTTYQAMEAFVHNLNTMHSRAGAQIPFSSINYGMDTSPEGRLVMKNLLLATEAGLGNGETAIFPIHIFRVKEGVNYNPGDPNYDLFKLACRVSAKRLFPNFSFQDAPFNLRYYKPGNPETEISYMGCRTRVIGNVHDPEREITYGRGNLSFTTVNLPKIALRSNKNIAIFFDELDRKIELVTNQLIERFEIQARKKVKNFPFLMGQGVWLDSDKLNWDEEVREVLKHGTLTMGFIGLAECLKALTGKHHGESQEAQNLGLEIIGFMRRRMDEASEKYKLNFTLIATPAEGTAGRFVAMDRKTFGNIEGVTDREYYTNSFHIPVYYEISAFDKIRLEAPYHNFTNAGHITYVELDGDPTNNLEAFEKVIRAMKEAGVGYGSVNHPVDRDPVCGYTGIIGDTCPSCKREEGDIKFERIRRITGYLVGTLERFNNAKQAEVRDRVKHL</sequence>
<dbReference type="EMBL" id="LKET01000021">
    <property type="protein sequence ID" value="KPU45644.1"/>
    <property type="molecule type" value="Genomic_DNA"/>
</dbReference>
<comment type="caution">
    <text evidence="5">The sequence shown here is derived from an EMBL/GenBank/DDBJ whole genome shotgun (WGS) entry which is preliminary data.</text>
</comment>
<keyword evidence="2 3" id="KW-0067">ATP-binding</keyword>
<evidence type="ECO:0000256" key="3">
    <source>
        <dbReference type="PROSITE-ProRule" id="PRU00492"/>
    </source>
</evidence>
<dbReference type="PROSITE" id="PS51161">
    <property type="entry name" value="ATP_CONE"/>
    <property type="match status" value="1"/>
</dbReference>
<gene>
    <name evidence="5" type="primary">nrdD</name>
    <name evidence="5" type="ORF">OXPF_08770</name>
</gene>
<organism evidence="5 6">
    <name type="scientific">Oxobacter pfennigii</name>
    <dbReference type="NCBI Taxonomy" id="36849"/>
    <lineage>
        <taxon>Bacteria</taxon>
        <taxon>Bacillati</taxon>
        <taxon>Bacillota</taxon>
        <taxon>Clostridia</taxon>
        <taxon>Eubacteriales</taxon>
        <taxon>Clostridiaceae</taxon>
        <taxon>Oxobacter</taxon>
    </lineage>
</organism>
<dbReference type="PANTHER" id="PTHR21075:SF0">
    <property type="entry name" value="ANAEROBIC RIBONUCLEOSIDE-TRIPHOSPHATE REDUCTASE"/>
    <property type="match status" value="1"/>
</dbReference>
<evidence type="ECO:0000259" key="4">
    <source>
        <dbReference type="PROSITE" id="PS51161"/>
    </source>
</evidence>
<dbReference type="GO" id="GO:0006260">
    <property type="term" value="P:DNA replication"/>
    <property type="evidence" value="ECO:0007669"/>
    <property type="project" value="InterPro"/>
</dbReference>
<dbReference type="OrthoDB" id="9804622at2"/>
<dbReference type="GO" id="GO:0008998">
    <property type="term" value="F:ribonucleoside-triphosphate reductase (thioredoxin) activity"/>
    <property type="evidence" value="ECO:0007669"/>
    <property type="project" value="UniProtKB-EC"/>
</dbReference>
<name>A0A0P8WCR7_9CLOT</name>
<proteinExistence type="predicted"/>
<dbReference type="GO" id="GO:0009265">
    <property type="term" value="P:2'-deoxyribonucleotide biosynthetic process"/>
    <property type="evidence" value="ECO:0007669"/>
    <property type="project" value="TreeGrafter"/>
</dbReference>
<dbReference type="Proteomes" id="UP000050326">
    <property type="component" value="Unassembled WGS sequence"/>
</dbReference>
<evidence type="ECO:0000313" key="6">
    <source>
        <dbReference type="Proteomes" id="UP000050326"/>
    </source>
</evidence>
<evidence type="ECO:0000256" key="1">
    <source>
        <dbReference type="ARBA" id="ARBA00022741"/>
    </source>
</evidence>
<dbReference type="InterPro" id="IPR005144">
    <property type="entry name" value="ATP-cone_dom"/>
</dbReference>
<dbReference type="NCBIfam" id="TIGR02487">
    <property type="entry name" value="NrdD"/>
    <property type="match status" value="1"/>
</dbReference>
<dbReference type="Pfam" id="PF03477">
    <property type="entry name" value="ATP-cone"/>
    <property type="match status" value="1"/>
</dbReference>
<dbReference type="Pfam" id="PF13597">
    <property type="entry name" value="NRDD"/>
    <property type="match status" value="1"/>
</dbReference>
<evidence type="ECO:0000256" key="2">
    <source>
        <dbReference type="ARBA" id="ARBA00022840"/>
    </source>
</evidence>
<dbReference type="PATRIC" id="fig|36849.3.peg.935"/>
<dbReference type="PANTHER" id="PTHR21075">
    <property type="entry name" value="ANAEROBIC RIBONUCLEOSIDE-TRIPHOSPHATE REDUCTASE"/>
    <property type="match status" value="1"/>
</dbReference>